<dbReference type="AlphaFoldDB" id="A0A0E2E2J0"/>
<dbReference type="EMBL" id="AGDV01000020">
    <property type="protein sequence ID" value="EMB31587.1"/>
    <property type="molecule type" value="Genomic_DNA"/>
</dbReference>
<keyword evidence="1" id="KW-0732">Signal</keyword>
<protein>
    <submittedName>
        <fullName evidence="2">Uncharacterized protein</fullName>
    </submittedName>
</protein>
<dbReference type="Proteomes" id="UP000011705">
    <property type="component" value="Chromosome"/>
</dbReference>
<gene>
    <name evidence="2" type="ORF">HMPREF9726_01967</name>
</gene>
<evidence type="ECO:0000313" key="2">
    <source>
        <dbReference type="EMBL" id="EMB31587.1"/>
    </source>
</evidence>
<accession>A0A0E2E2J0</accession>
<feature type="chain" id="PRO_5002393365" evidence="1">
    <location>
        <begin position="20"/>
        <end position="276"/>
    </location>
</feature>
<dbReference type="PATRIC" id="fig|999432.5.peg.2043"/>
<evidence type="ECO:0000256" key="1">
    <source>
        <dbReference type="SAM" id="SignalP"/>
    </source>
</evidence>
<proteinExistence type="predicted"/>
<name>A0A0E2E2J0_TREDN</name>
<dbReference type="HOGENOM" id="CLU_1170242_0_0_12"/>
<comment type="caution">
    <text evidence="2">The sequence shown here is derived from an EMBL/GenBank/DDBJ whole genome shotgun (WGS) entry which is preliminary data.</text>
</comment>
<organism evidence="2">
    <name type="scientific">Treponema denticola H-22</name>
    <dbReference type="NCBI Taxonomy" id="999432"/>
    <lineage>
        <taxon>Bacteria</taxon>
        <taxon>Pseudomonadati</taxon>
        <taxon>Spirochaetota</taxon>
        <taxon>Spirochaetia</taxon>
        <taxon>Spirochaetales</taxon>
        <taxon>Treponemataceae</taxon>
        <taxon>Treponema</taxon>
    </lineage>
</organism>
<dbReference type="RefSeq" id="WP_002685303.1">
    <property type="nucleotide sequence ID" value="NZ_CM001795.1"/>
</dbReference>
<sequence length="276" mass="32556">MKRKIIKLFLFFLLCNAYGINNKTLVNTQLFETDGLLDYYACEIKKNEIVKILKPNIYYGVSNWKYSVKVLYRNKEYLINIENLIPENTQFCLDDNISLLYSDDIKWLPVHCFDSLQEKNRDVIIKKQPKGFQKYQKEKTEFDDEWYESLSNIVPTYFFNSVFNISNLFNRSSFLIKNIKKSEATYIIEAEIYDWFMPDSILNYSKGDSVLLTISIDGDYLNFFCNNQQLGQFVKTNSKTKNEIESLIRNNTCDLSKITWPCHADGSCDYDSSKKY</sequence>
<feature type="signal peptide" evidence="1">
    <location>
        <begin position="1"/>
        <end position="19"/>
    </location>
</feature>
<reference evidence="2" key="1">
    <citation type="submission" date="2012-01" db="EMBL/GenBank/DDBJ databases">
        <title>The Genome Sequence of Treponema denticola H-22.</title>
        <authorList>
            <consortium name="The Broad Institute Genome Sequencing Platform"/>
            <person name="Earl A."/>
            <person name="Ward D."/>
            <person name="Feldgarden M."/>
            <person name="Gevers D."/>
            <person name="Blanton J.M."/>
            <person name="Fenno C.J."/>
            <person name="Baranova O.V."/>
            <person name="Mathney J."/>
            <person name="Dewhirst F.E."/>
            <person name="Izard J."/>
            <person name="Young S.K."/>
            <person name="Zeng Q."/>
            <person name="Gargeya S."/>
            <person name="Fitzgerald M."/>
            <person name="Haas B."/>
            <person name="Abouelleil A."/>
            <person name="Alvarado L."/>
            <person name="Arachchi H.M."/>
            <person name="Berlin A."/>
            <person name="Chapman S.B."/>
            <person name="Gearin G."/>
            <person name="Goldberg J."/>
            <person name="Griggs A."/>
            <person name="Gujja S."/>
            <person name="Hansen M."/>
            <person name="Heiman D."/>
            <person name="Howarth C."/>
            <person name="Larimer J."/>
            <person name="Lui A."/>
            <person name="MacDonald P.J.P."/>
            <person name="McCowen C."/>
            <person name="Montmayeur A."/>
            <person name="Murphy C."/>
            <person name="Neiman D."/>
            <person name="Pearson M."/>
            <person name="Priest M."/>
            <person name="Roberts A."/>
            <person name="Saif S."/>
            <person name="Shea T."/>
            <person name="Sisk P."/>
            <person name="Stolte C."/>
            <person name="Sykes S."/>
            <person name="Wortman J."/>
            <person name="Nusbaum C."/>
            <person name="Birren B."/>
        </authorList>
    </citation>
    <scope>NUCLEOTIDE SEQUENCE [LARGE SCALE GENOMIC DNA]</scope>
    <source>
        <strain evidence="2">H-22</strain>
    </source>
</reference>